<dbReference type="CDD" id="cd00037">
    <property type="entry name" value="CLECT"/>
    <property type="match status" value="1"/>
</dbReference>
<accession>A0A8J2SMU5</accession>
<dbReference type="PROSITE" id="PS50041">
    <property type="entry name" value="C_TYPE_LECTIN_2"/>
    <property type="match status" value="1"/>
</dbReference>
<dbReference type="InterPro" id="IPR016187">
    <property type="entry name" value="CTDL_fold"/>
</dbReference>
<organism evidence="4 5">
    <name type="scientific">Pelagomonas calceolata</name>
    <dbReference type="NCBI Taxonomy" id="35677"/>
    <lineage>
        <taxon>Eukaryota</taxon>
        <taxon>Sar</taxon>
        <taxon>Stramenopiles</taxon>
        <taxon>Ochrophyta</taxon>
        <taxon>Pelagophyceae</taxon>
        <taxon>Pelagomonadales</taxon>
        <taxon>Pelagomonadaceae</taxon>
        <taxon>Pelagomonas</taxon>
    </lineage>
</organism>
<protein>
    <recommendedName>
        <fullName evidence="3">C-type lectin domain-containing protein</fullName>
    </recommendedName>
</protein>
<proteinExistence type="predicted"/>
<dbReference type="EMBL" id="CAKKNE010000005">
    <property type="protein sequence ID" value="CAH0376138.1"/>
    <property type="molecule type" value="Genomic_DNA"/>
</dbReference>
<gene>
    <name evidence="4" type="ORF">PECAL_5P07000</name>
</gene>
<evidence type="ECO:0000256" key="2">
    <source>
        <dbReference type="SAM" id="SignalP"/>
    </source>
</evidence>
<dbReference type="SMART" id="SM00034">
    <property type="entry name" value="CLECT"/>
    <property type="match status" value="1"/>
</dbReference>
<feature type="chain" id="PRO_5035228812" description="C-type lectin domain-containing protein" evidence="2">
    <location>
        <begin position="17"/>
        <end position="338"/>
    </location>
</feature>
<keyword evidence="1" id="KW-0472">Membrane</keyword>
<dbReference type="Pfam" id="PF00059">
    <property type="entry name" value="Lectin_C"/>
    <property type="match status" value="1"/>
</dbReference>
<keyword evidence="1" id="KW-0812">Transmembrane</keyword>
<feature type="transmembrane region" description="Helical" evidence="1">
    <location>
        <begin position="272"/>
        <end position="300"/>
    </location>
</feature>
<dbReference type="OrthoDB" id="7357196at2759"/>
<comment type="caution">
    <text evidence="4">The sequence shown here is derived from an EMBL/GenBank/DDBJ whole genome shotgun (WGS) entry which is preliminary data.</text>
</comment>
<keyword evidence="1" id="KW-1133">Transmembrane helix</keyword>
<sequence>MRRLLRLGLLASGCSAYNGYEVGTDPATYQEAAAYCASVGGALAAIYSDADNEAARDACGYQACWIGLRERGGDHATHAVDQTWLWQDNSTTAAYHNWAPGEPDNGAWNGAAYDRRRAVMNGAGGNTFESSGLWFTHYYTWVDHVPLCSVDVPTAAPTTSPAPTLTPVPTFLFQCDNEMCATDEDDDNAPDDCCATSPGCMGGSTPVIKDGHKCRAGKLLDGLGRGDVIYGDLFTCCTGFQIPTDEELTASGFAWEDHKNHNEKDSEGGGGWGMQVLIILCVLMGICVIAAVAIVVGVAYGGCCEPAAPKPRTARASARAVELVPTAHAVEVPAAAGV</sequence>
<keyword evidence="2" id="KW-0732">Signal</keyword>
<evidence type="ECO:0000259" key="3">
    <source>
        <dbReference type="PROSITE" id="PS50041"/>
    </source>
</evidence>
<name>A0A8J2SMU5_9STRA</name>
<feature type="signal peptide" evidence="2">
    <location>
        <begin position="1"/>
        <end position="16"/>
    </location>
</feature>
<dbReference type="InterPro" id="IPR001304">
    <property type="entry name" value="C-type_lectin-like"/>
</dbReference>
<feature type="domain" description="C-type lectin" evidence="3">
    <location>
        <begin position="20"/>
        <end position="134"/>
    </location>
</feature>
<evidence type="ECO:0000313" key="5">
    <source>
        <dbReference type="Proteomes" id="UP000789595"/>
    </source>
</evidence>
<dbReference type="Gene3D" id="3.10.100.10">
    <property type="entry name" value="Mannose-Binding Protein A, subunit A"/>
    <property type="match status" value="1"/>
</dbReference>
<dbReference type="InterPro" id="IPR016186">
    <property type="entry name" value="C-type_lectin-like/link_sf"/>
</dbReference>
<dbReference type="Proteomes" id="UP000789595">
    <property type="component" value="Unassembled WGS sequence"/>
</dbReference>
<evidence type="ECO:0000256" key="1">
    <source>
        <dbReference type="SAM" id="Phobius"/>
    </source>
</evidence>
<keyword evidence="5" id="KW-1185">Reference proteome</keyword>
<evidence type="ECO:0000313" key="4">
    <source>
        <dbReference type="EMBL" id="CAH0376138.1"/>
    </source>
</evidence>
<reference evidence="4" key="1">
    <citation type="submission" date="2021-11" db="EMBL/GenBank/DDBJ databases">
        <authorList>
            <consortium name="Genoscope - CEA"/>
            <person name="William W."/>
        </authorList>
    </citation>
    <scope>NUCLEOTIDE SEQUENCE</scope>
</reference>
<dbReference type="AlphaFoldDB" id="A0A8J2SMU5"/>
<dbReference type="SUPFAM" id="SSF56436">
    <property type="entry name" value="C-type lectin-like"/>
    <property type="match status" value="1"/>
</dbReference>